<feature type="domain" description="Histidine kinase" evidence="3">
    <location>
        <begin position="441"/>
        <end position="653"/>
    </location>
</feature>
<dbReference type="PANTHER" id="PTHR33525">
    <property type="match status" value="1"/>
</dbReference>
<dbReference type="Pfam" id="PF08668">
    <property type="entry name" value="HDOD"/>
    <property type="match status" value="1"/>
</dbReference>
<dbReference type="InterPro" id="IPR005467">
    <property type="entry name" value="His_kinase_dom"/>
</dbReference>
<gene>
    <name evidence="5" type="ORF">KO508_17595</name>
</gene>
<evidence type="ECO:0000259" key="3">
    <source>
        <dbReference type="PROSITE" id="PS50109"/>
    </source>
</evidence>
<feature type="domain" description="HDOD" evidence="4">
    <location>
        <begin position="9"/>
        <end position="186"/>
    </location>
</feature>
<dbReference type="InterPro" id="IPR003594">
    <property type="entry name" value="HATPase_dom"/>
</dbReference>
<dbReference type="Pfam" id="PF02518">
    <property type="entry name" value="HATPase_c"/>
    <property type="match status" value="1"/>
</dbReference>
<dbReference type="RefSeq" id="WP_216009567.1">
    <property type="nucleotide sequence ID" value="NZ_JAHKPV010000021.1"/>
</dbReference>
<evidence type="ECO:0000313" key="5">
    <source>
        <dbReference type="EMBL" id="MBU2875815.1"/>
    </source>
</evidence>
<dbReference type="InterPro" id="IPR013976">
    <property type="entry name" value="HDOD"/>
</dbReference>
<evidence type="ECO:0000259" key="4">
    <source>
        <dbReference type="PROSITE" id="PS51833"/>
    </source>
</evidence>
<keyword evidence="6" id="KW-1185">Reference proteome</keyword>
<organism evidence="5 6">
    <name type="scientific">Marinobacter salexigens</name>
    <dbReference type="NCBI Taxonomy" id="1925763"/>
    <lineage>
        <taxon>Bacteria</taxon>
        <taxon>Pseudomonadati</taxon>
        <taxon>Pseudomonadota</taxon>
        <taxon>Gammaproteobacteria</taxon>
        <taxon>Pseudomonadales</taxon>
        <taxon>Marinobacteraceae</taxon>
        <taxon>Marinobacter</taxon>
    </lineage>
</organism>
<dbReference type="CDD" id="cd00082">
    <property type="entry name" value="HisKA"/>
    <property type="match status" value="1"/>
</dbReference>
<proteinExistence type="predicted"/>
<sequence>MSTLPDLQLPSLPEVTLRALEACNRDDNYRAISEIVTSDTALVVRILTLANSALYGPPSGINSVDQALIRLGTRRFKTLVLTAAMRQILFDLGGGAWQQLRDFWRHALTTALTARALATLTRYPEADEAFMLGMLHNIGELIAIKTPDMETRQEYMNRQSEIAAEVVTSWGLGPMAADAMRYQQALPSDLRDAGHLVKVISLAARIALSDSAGIAAAGTMFGLSEELVREINRRIAQDVSTTAESLGVPLLNSYNAEPAALKLRHTVLQQAITQQAIGLADLETTNAAILAEAVSSLTLITGLPALCFGHIDDNLVLVSGTVGQHPHLAVNAVAGGSALTEAFASQTLTNLSGRTLNVLDHQLLSLLRTRSLTAIPIVTGNLCPGVFVLGTDGSATDPTAELVTLFSRQLSTVLQTKSASVASKTGGGDQDHQLALEKLHRQLHEISNPLTIIHQYIHQLRNRLNDPEVQNELDVVREELDRASNLLLQINRDTAKSSNEHTADLNSEIRSLAQVLDESLFSDNKLQLNLLLCSNPTPVNAGPAVLRQILINLIKNAAESMPEAGGAVSIKTTAQVWQGQRDWVELNVADTGTGLTDSIRNTLFTPGNTTKGAGHSGLGLSIVKQLVDDMDGIIACHTGPEGTTFRLLIPATS</sequence>
<dbReference type="InterPro" id="IPR052340">
    <property type="entry name" value="RNase_Y/CdgJ"/>
</dbReference>
<protein>
    <recommendedName>
        <fullName evidence="2">histidine kinase</fullName>
        <ecNumber evidence="2">2.7.13.3</ecNumber>
    </recommendedName>
</protein>
<dbReference type="PROSITE" id="PS51833">
    <property type="entry name" value="HDOD"/>
    <property type="match status" value="1"/>
</dbReference>
<dbReference type="Proteomes" id="UP000753376">
    <property type="component" value="Unassembled WGS sequence"/>
</dbReference>
<evidence type="ECO:0000256" key="1">
    <source>
        <dbReference type="ARBA" id="ARBA00000085"/>
    </source>
</evidence>
<dbReference type="PANTHER" id="PTHR33525:SF3">
    <property type="entry name" value="RIBONUCLEASE Y"/>
    <property type="match status" value="1"/>
</dbReference>
<name>A0ABS6ADU5_9GAMM</name>
<reference evidence="5 6" key="1">
    <citation type="submission" date="2021-05" db="EMBL/GenBank/DDBJ databases">
        <title>Draft genomes of bacteria isolated from model marine particles.</title>
        <authorList>
            <person name="Datta M.S."/>
            <person name="Schwartzman J.A."/>
            <person name="Enke T.N."/>
            <person name="Saavedra J."/>
            <person name="Cermak N."/>
            <person name="Cordero O.X."/>
        </authorList>
    </citation>
    <scope>NUCLEOTIDE SEQUENCE [LARGE SCALE GENOMIC DNA]</scope>
    <source>
        <strain evidence="5 6">D2M19</strain>
    </source>
</reference>
<evidence type="ECO:0000313" key="6">
    <source>
        <dbReference type="Proteomes" id="UP000753376"/>
    </source>
</evidence>
<evidence type="ECO:0000256" key="2">
    <source>
        <dbReference type="ARBA" id="ARBA00012438"/>
    </source>
</evidence>
<dbReference type="InterPro" id="IPR003661">
    <property type="entry name" value="HisK_dim/P_dom"/>
</dbReference>
<accession>A0ABS6ADU5</accession>
<dbReference type="SMART" id="SM00387">
    <property type="entry name" value="HATPase_c"/>
    <property type="match status" value="1"/>
</dbReference>
<dbReference type="PROSITE" id="PS50109">
    <property type="entry name" value="HIS_KIN"/>
    <property type="match status" value="1"/>
</dbReference>
<comment type="caution">
    <text evidence="5">The sequence shown here is derived from an EMBL/GenBank/DDBJ whole genome shotgun (WGS) entry which is preliminary data.</text>
</comment>
<dbReference type="EC" id="2.7.13.3" evidence="2"/>
<comment type="catalytic activity">
    <reaction evidence="1">
        <text>ATP + protein L-histidine = ADP + protein N-phospho-L-histidine.</text>
        <dbReference type="EC" id="2.7.13.3"/>
    </reaction>
</comment>
<dbReference type="EMBL" id="JAHKPV010000021">
    <property type="protein sequence ID" value="MBU2875815.1"/>
    <property type="molecule type" value="Genomic_DNA"/>
</dbReference>